<organism evidence="1 2">
    <name type="scientific">Aeromonas veronii AMC34</name>
    <dbReference type="NCBI Taxonomy" id="1073383"/>
    <lineage>
        <taxon>Bacteria</taxon>
        <taxon>Pseudomonadati</taxon>
        <taxon>Pseudomonadota</taxon>
        <taxon>Gammaproteobacteria</taxon>
        <taxon>Aeromonadales</taxon>
        <taxon>Aeromonadaceae</taxon>
        <taxon>Aeromonas</taxon>
    </lineage>
</organism>
<reference evidence="1 2" key="1">
    <citation type="submission" date="2012-06" db="EMBL/GenBank/DDBJ databases">
        <title>The Genome Sequence of Aeromonas veronii AMC34.</title>
        <authorList>
            <consortium name="The Broad Institute Genome Sequencing Platform"/>
            <person name="Earl A."/>
            <person name="Ward D."/>
            <person name="Feldgarden M."/>
            <person name="Gevers D."/>
            <person name="Graf J."/>
            <person name="Tomasi A."/>
            <person name="Horneman A."/>
            <person name="Walker B."/>
            <person name="Young S.K."/>
            <person name="Zeng Q."/>
            <person name="Gargeya S."/>
            <person name="Fitzgerald M."/>
            <person name="Haas B."/>
            <person name="Abouelleil A."/>
            <person name="Alvarado L."/>
            <person name="Arachchi H.M."/>
            <person name="Berlin A.M."/>
            <person name="Chapman S.B."/>
            <person name="Goldberg J."/>
            <person name="Griggs A."/>
            <person name="Gujja S."/>
            <person name="Hansen M."/>
            <person name="Howarth C."/>
            <person name="Imamovic A."/>
            <person name="Larimer J."/>
            <person name="McCowan C."/>
            <person name="Montmayeur A."/>
            <person name="Murphy C."/>
            <person name="Neiman D."/>
            <person name="Pearson M."/>
            <person name="Priest M."/>
            <person name="Roberts A."/>
            <person name="Saif S."/>
            <person name="Shea T."/>
            <person name="Sisk P."/>
            <person name="Sykes S."/>
            <person name="Wortman J."/>
            <person name="Nusbaum C."/>
            <person name="Birren B."/>
        </authorList>
    </citation>
    <scope>NUCLEOTIDE SEQUENCE [LARGE SCALE GENOMIC DNA]</scope>
    <source>
        <strain evidence="1 2">AMC34</strain>
    </source>
</reference>
<gene>
    <name evidence="1" type="ORF">HMPREF1168_03515</name>
</gene>
<proteinExistence type="predicted"/>
<evidence type="ECO:0000313" key="1">
    <source>
        <dbReference type="EMBL" id="EKB17288.1"/>
    </source>
</evidence>
<sequence length="37" mass="4293">MTKTITPKRIECCWPTSALPIFIDTLTRPKVYGARRQ</sequence>
<comment type="caution">
    <text evidence="1">The sequence shown here is derived from an EMBL/GenBank/DDBJ whole genome shotgun (WGS) entry which is preliminary data.</text>
</comment>
<accession>K1IT48</accession>
<dbReference type="HOGENOM" id="CLU_3339088_0_0_6"/>
<name>K1IT48_AERVE</name>
<evidence type="ECO:0000313" key="2">
    <source>
        <dbReference type="Proteomes" id="UP000006087"/>
    </source>
</evidence>
<dbReference type="AlphaFoldDB" id="K1IT48"/>
<dbReference type="Proteomes" id="UP000006087">
    <property type="component" value="Unassembled WGS sequence"/>
</dbReference>
<protein>
    <submittedName>
        <fullName evidence="1">Uncharacterized protein</fullName>
    </submittedName>
</protein>
<dbReference type="EMBL" id="AGWU01000024">
    <property type="protein sequence ID" value="EKB17288.1"/>
    <property type="molecule type" value="Genomic_DNA"/>
</dbReference>